<reference evidence="2" key="1">
    <citation type="submission" date="2020-03" db="EMBL/GenBank/DDBJ databases">
        <title>Castanea mollissima Vanexum genome sequencing.</title>
        <authorList>
            <person name="Staton M."/>
        </authorList>
    </citation>
    <scope>NUCLEOTIDE SEQUENCE</scope>
    <source>
        <tissue evidence="2">Leaf</tissue>
    </source>
</reference>
<dbReference type="GO" id="GO:0009733">
    <property type="term" value="P:response to auxin"/>
    <property type="evidence" value="ECO:0007669"/>
    <property type="project" value="InterPro"/>
</dbReference>
<protein>
    <submittedName>
        <fullName evidence="2">Uncharacterized protein</fullName>
    </submittedName>
</protein>
<gene>
    <name evidence="2" type="ORF">CMV_011818</name>
</gene>
<dbReference type="OrthoDB" id="1936278at2759"/>
<name>A0A8J4R185_9ROSI</name>
<comment type="similarity">
    <text evidence="1">Belongs to the ARG7 family.</text>
</comment>
<sequence>MISPKKLIRMARKWHEIAYIERKRVSYLRSGGDVNTINCNTSTVAERGHFVVYTSDQRRFVMPLAYLYTTIFQELFKMSEEEFGLSSKGPITLPCDAVFMNYVVLLIQRGAVKDLEKALVNSIATNHCSLASSLHQEHTSKQFLVCGY</sequence>
<dbReference type="PANTHER" id="PTHR31175">
    <property type="entry name" value="AUXIN-RESPONSIVE FAMILY PROTEIN"/>
    <property type="match status" value="1"/>
</dbReference>
<accession>A0A8J4R185</accession>
<comment type="caution">
    <text evidence="2">The sequence shown here is derived from an EMBL/GenBank/DDBJ whole genome shotgun (WGS) entry which is preliminary data.</text>
</comment>
<proteinExistence type="inferred from homology"/>
<dbReference type="InterPro" id="IPR003676">
    <property type="entry name" value="SAUR_fam"/>
</dbReference>
<evidence type="ECO:0000313" key="3">
    <source>
        <dbReference type="Proteomes" id="UP000737018"/>
    </source>
</evidence>
<evidence type="ECO:0000313" key="2">
    <source>
        <dbReference type="EMBL" id="KAF3963831.1"/>
    </source>
</evidence>
<evidence type="ECO:0000256" key="1">
    <source>
        <dbReference type="ARBA" id="ARBA00006974"/>
    </source>
</evidence>
<dbReference type="Proteomes" id="UP000737018">
    <property type="component" value="Unassembled WGS sequence"/>
</dbReference>
<dbReference type="EMBL" id="JRKL02001468">
    <property type="protein sequence ID" value="KAF3963831.1"/>
    <property type="molecule type" value="Genomic_DNA"/>
</dbReference>
<organism evidence="2 3">
    <name type="scientific">Castanea mollissima</name>
    <name type="common">Chinese chestnut</name>
    <dbReference type="NCBI Taxonomy" id="60419"/>
    <lineage>
        <taxon>Eukaryota</taxon>
        <taxon>Viridiplantae</taxon>
        <taxon>Streptophyta</taxon>
        <taxon>Embryophyta</taxon>
        <taxon>Tracheophyta</taxon>
        <taxon>Spermatophyta</taxon>
        <taxon>Magnoliopsida</taxon>
        <taxon>eudicotyledons</taxon>
        <taxon>Gunneridae</taxon>
        <taxon>Pentapetalae</taxon>
        <taxon>rosids</taxon>
        <taxon>fabids</taxon>
        <taxon>Fagales</taxon>
        <taxon>Fagaceae</taxon>
        <taxon>Castanea</taxon>
    </lineage>
</organism>
<dbReference type="AlphaFoldDB" id="A0A8J4R185"/>
<dbReference type="Pfam" id="PF02519">
    <property type="entry name" value="Auxin_inducible"/>
    <property type="match status" value="1"/>
</dbReference>
<dbReference type="PANTHER" id="PTHR31175:SF65">
    <property type="entry name" value="AUXIN-RESPONSIVE PROTEIN SAUR66-LIKE"/>
    <property type="match status" value="1"/>
</dbReference>
<keyword evidence="3" id="KW-1185">Reference proteome</keyword>